<dbReference type="InterPro" id="IPR006311">
    <property type="entry name" value="TAT_signal"/>
</dbReference>
<reference evidence="3" key="1">
    <citation type="submission" date="2019-05" db="EMBL/GenBank/DDBJ databases">
        <title>Complete Genome Sequence and Methylation Pattern of the Halophilic Archaeon Natrinema pallidum BOL6-1.</title>
        <authorList>
            <person name="DasSarma P."/>
            <person name="DasSarma B.P."/>
            <person name="DasSarma S.L."/>
            <person name="Martinez F.L."/>
            <person name="Guzman D."/>
            <person name="Roberts R.J."/>
            <person name="DasSarma S."/>
        </authorList>
    </citation>
    <scope>NUCLEOTIDE SEQUENCE [LARGE SCALE GENOMIC DNA]</scope>
    <source>
        <strain evidence="3">BOL6-1</strain>
    </source>
</reference>
<evidence type="ECO:0000313" key="3">
    <source>
        <dbReference type="Proteomes" id="UP000307562"/>
    </source>
</evidence>
<organism evidence="2 3">
    <name type="scientific">Natrinema pallidum</name>
    <dbReference type="NCBI Taxonomy" id="69527"/>
    <lineage>
        <taxon>Archaea</taxon>
        <taxon>Methanobacteriati</taxon>
        <taxon>Methanobacteriota</taxon>
        <taxon>Stenosarchaea group</taxon>
        <taxon>Halobacteria</taxon>
        <taxon>Halobacteriales</taxon>
        <taxon>Natrialbaceae</taxon>
        <taxon>Natrinema</taxon>
    </lineage>
</organism>
<protein>
    <submittedName>
        <fullName evidence="2">Uncharacterized protein</fullName>
    </submittedName>
</protein>
<dbReference type="GeneID" id="96157064"/>
<feature type="region of interest" description="Disordered" evidence="1">
    <location>
        <begin position="669"/>
        <end position="707"/>
    </location>
</feature>
<dbReference type="RefSeq" id="WP_138654619.1">
    <property type="nucleotide sequence ID" value="NZ_CP040637.1"/>
</dbReference>
<dbReference type="Proteomes" id="UP000307562">
    <property type="component" value="Chromosome"/>
</dbReference>
<keyword evidence="3" id="KW-1185">Reference proteome</keyword>
<accession>A0A4P9TJV8</accession>
<proteinExistence type="predicted"/>
<dbReference type="EMBL" id="CP040637">
    <property type="protein sequence ID" value="QCW04210.1"/>
    <property type="molecule type" value="Genomic_DNA"/>
</dbReference>
<evidence type="ECO:0000256" key="1">
    <source>
        <dbReference type="SAM" id="MobiDB-lite"/>
    </source>
</evidence>
<name>A0A4P9TJV8_9EURY</name>
<dbReference type="PROSITE" id="PS51318">
    <property type="entry name" value="TAT"/>
    <property type="match status" value="1"/>
</dbReference>
<evidence type="ECO:0000313" key="2">
    <source>
        <dbReference type="EMBL" id="QCW04210.1"/>
    </source>
</evidence>
<dbReference type="KEGG" id="npl:FGF80_13655"/>
<feature type="compositionally biased region" description="Basic and acidic residues" evidence="1">
    <location>
        <begin position="685"/>
        <end position="707"/>
    </location>
</feature>
<feature type="compositionally biased region" description="Acidic residues" evidence="1">
    <location>
        <begin position="596"/>
        <end position="610"/>
    </location>
</feature>
<feature type="region of interest" description="Disordered" evidence="1">
    <location>
        <begin position="592"/>
        <end position="624"/>
    </location>
</feature>
<gene>
    <name evidence="2" type="ORF">FGF80_13655</name>
</gene>
<sequence length="707" mass="76114">MTDGTGSDVDRRTILGALASAGGAALAGCSAFEREADGRTRPVDDETARALATRFAPTLYFDSREPWFPTDPRPYTSERDGETVVSGFDAVDGYHERDGDGSPPNPTVFYHAVEYESSPLAVVQFWCYSAFDQFTTNFHWHDWEVLHVFVDTETDEPQLYVASSHSRTVPNNEYLDPDPDMVPRILSELGSHSSALSVNEAADRFQRVAVGDLLADITNAAIEGIEDLADVPLAYGLPRDEGSRLPYLVPEYEGEPIYDHERLPSVTRESLIDDELTVRSFDALTSPPTELPSRETGLVFGHRERTDAADADIEYDLVPSGDLEHIADFTGPQLSFEFRVPAAVEDAVAGHLTATGTPWSQPRYDNPAADISVPNHRTALAERYDAIGEAAPINTVVSRVTDVIASDDAPANEGLTTTEIDLEAVVLLESEPEAVPTFDGIAVARDVPAGDHRLTVNGAGRAPHSERVTVSDDGAPTAAGVDGEIPMVTRDRATKLVVGDESGTSDLSRVAVEDDFAGRLYESSVDGRDAVYVDRGGAYTTEVRDADDAVGAYRVNPDPDAESAVRIERPETGKASLAAFVAEVAEETRAEIAAVGDDDDSDGDADDDGTEHEGSGASNAITGLERSLAAVGDAARRAAERARANERGTTDRQLETVLERLQRAEERLAEARTDVPASLSNAAGKRLEQASRRTEQARRAEKLSGGQ</sequence>
<dbReference type="AlphaFoldDB" id="A0A4P9TJV8"/>